<keyword evidence="2" id="KW-1185">Reference proteome</keyword>
<organism evidence="1 2">
    <name type="scientific">Micromonospora chalcea</name>
    <dbReference type="NCBI Taxonomy" id="1874"/>
    <lineage>
        <taxon>Bacteria</taxon>
        <taxon>Bacillati</taxon>
        <taxon>Actinomycetota</taxon>
        <taxon>Actinomycetes</taxon>
        <taxon>Micromonosporales</taxon>
        <taxon>Micromonosporaceae</taxon>
        <taxon>Micromonospora</taxon>
    </lineage>
</organism>
<dbReference type="Pfam" id="PF04978">
    <property type="entry name" value="MST"/>
    <property type="match status" value="1"/>
</dbReference>
<evidence type="ECO:0000313" key="2">
    <source>
        <dbReference type="Proteomes" id="UP000274694"/>
    </source>
</evidence>
<dbReference type="RefSeq" id="WP_064447034.1">
    <property type="nucleotide sequence ID" value="NZ_CBDRBH010000004.1"/>
</dbReference>
<dbReference type="SUPFAM" id="SSF109854">
    <property type="entry name" value="DinB/YfiT-like putative metalloenzymes"/>
    <property type="match status" value="1"/>
</dbReference>
<dbReference type="EMBL" id="QGTA01000206">
    <property type="protein sequence ID" value="RQW91435.1"/>
    <property type="molecule type" value="Genomic_DNA"/>
</dbReference>
<name>A0ABX9Y572_MICCH</name>
<protein>
    <submittedName>
        <fullName evidence="1">DinB family protein</fullName>
    </submittedName>
</protein>
<evidence type="ECO:0000313" key="1">
    <source>
        <dbReference type="EMBL" id="RQW91435.1"/>
    </source>
</evidence>
<dbReference type="InterPro" id="IPR034660">
    <property type="entry name" value="DinB/YfiT-like"/>
</dbReference>
<reference evidence="1 2" key="1">
    <citation type="submission" date="2018-05" db="EMBL/GenBank/DDBJ databases">
        <title>Micromonospora from Atacama Desert.</title>
        <authorList>
            <person name="Carro L."/>
            <person name="Goodfellow M."/>
            <person name="Klenk H.-P."/>
        </authorList>
    </citation>
    <scope>NUCLEOTIDE SEQUENCE [LARGE SCALE GENOMIC DNA]</scope>
    <source>
        <strain evidence="1 2">LB41</strain>
    </source>
</reference>
<dbReference type="InterPro" id="IPR007061">
    <property type="entry name" value="MST-like"/>
</dbReference>
<gene>
    <name evidence="1" type="ORF">DLJ60_17540</name>
</gene>
<dbReference type="GeneID" id="91360089"/>
<accession>A0ABX9Y572</accession>
<sequence>MTWTVPEIDRRHEPYVADERTMLEGWLDHHRDTLVHKCAGLTAEQLRTRSVEPSGLTLLGLVRHMADVERWWFRIRAAGQDVPTLYDYSVDPDADHNDVADADPAEAFATLRAEIEAAREAVAGLPLEHTFRHRRGDTVNDVSLRWVYVHMIEEYARHNGHADLIRERIDGVTGA</sequence>
<dbReference type="Proteomes" id="UP000274694">
    <property type="component" value="Unassembled WGS sequence"/>
</dbReference>
<dbReference type="Gene3D" id="1.20.120.450">
    <property type="entry name" value="dinb family like domain"/>
    <property type="match status" value="1"/>
</dbReference>
<proteinExistence type="predicted"/>
<comment type="caution">
    <text evidence="1">The sequence shown here is derived from an EMBL/GenBank/DDBJ whole genome shotgun (WGS) entry which is preliminary data.</text>
</comment>